<name>Q2HSR7_MEDTR</name>
<gene>
    <name evidence="1" type="ORF">MtrDRAFT_AC151000g15v2</name>
</gene>
<protein>
    <submittedName>
        <fullName evidence="1">Uncharacterized protein</fullName>
    </submittedName>
</protein>
<sequence>MYPQSLLEYLYHINRVATGHKLFSGTKEKDIKPYWKGKGLYIPLQTSNAASQVILMKQKACLKHRHYLNNHKSKHHIE</sequence>
<evidence type="ECO:0000313" key="1">
    <source>
        <dbReference type="EMBL" id="ABD32926.1"/>
    </source>
</evidence>
<proteinExistence type="predicted"/>
<reference evidence="1" key="2">
    <citation type="submission" date="2007-03" db="EMBL/GenBank/DDBJ databases">
        <authorList>
            <consortium name="The International Medicago Genome Annotation Group"/>
        </authorList>
    </citation>
    <scope>NUCLEOTIDE SEQUENCE</scope>
</reference>
<accession>Q2HSR7</accession>
<dbReference type="AlphaFoldDB" id="Q2HSR7"/>
<dbReference type="EMBL" id="AC151000">
    <property type="protein sequence ID" value="ABD32926.1"/>
    <property type="molecule type" value="Genomic_DNA"/>
</dbReference>
<reference evidence="1" key="1">
    <citation type="submission" date="2005-01" db="EMBL/GenBank/DDBJ databases">
        <authorList>
            <person name="Town C.D."/>
        </authorList>
    </citation>
    <scope>NUCLEOTIDE SEQUENCE</scope>
</reference>
<organism evidence="1">
    <name type="scientific">Medicago truncatula</name>
    <name type="common">Barrel medic</name>
    <name type="synonym">Medicago tribuloides</name>
    <dbReference type="NCBI Taxonomy" id="3880"/>
    <lineage>
        <taxon>Eukaryota</taxon>
        <taxon>Viridiplantae</taxon>
        <taxon>Streptophyta</taxon>
        <taxon>Embryophyta</taxon>
        <taxon>Tracheophyta</taxon>
        <taxon>Spermatophyta</taxon>
        <taxon>Magnoliopsida</taxon>
        <taxon>eudicotyledons</taxon>
        <taxon>Gunneridae</taxon>
        <taxon>Pentapetalae</taxon>
        <taxon>rosids</taxon>
        <taxon>fabids</taxon>
        <taxon>Fabales</taxon>
        <taxon>Fabaceae</taxon>
        <taxon>Papilionoideae</taxon>
        <taxon>50 kb inversion clade</taxon>
        <taxon>NPAAA clade</taxon>
        <taxon>Hologalegina</taxon>
        <taxon>IRL clade</taxon>
        <taxon>Trifolieae</taxon>
        <taxon>Medicago</taxon>
    </lineage>
</organism>